<feature type="transmembrane region" description="Helical" evidence="6">
    <location>
        <begin position="32"/>
        <end position="55"/>
    </location>
</feature>
<gene>
    <name evidence="8" type="ordered locus">Fleli_2601</name>
</gene>
<dbReference type="PANTHER" id="PTHR33885:SF3">
    <property type="entry name" value="PHAGE SHOCK PROTEIN C"/>
    <property type="match status" value="1"/>
</dbReference>
<evidence type="ECO:0000259" key="7">
    <source>
        <dbReference type="Pfam" id="PF04024"/>
    </source>
</evidence>
<proteinExistence type="predicted"/>
<dbReference type="HOGENOM" id="CLU_143433_5_0_10"/>
<dbReference type="InterPro" id="IPR007168">
    <property type="entry name" value="Phageshock_PspC_N"/>
</dbReference>
<dbReference type="KEGG" id="fli:Fleli_2601"/>
<reference evidence="9" key="1">
    <citation type="submission" date="2012-06" db="EMBL/GenBank/DDBJ databases">
        <title>The complete genome of Flexibacter litoralis DSM 6794.</title>
        <authorList>
            <person name="Lucas S."/>
            <person name="Copeland A."/>
            <person name="Lapidus A."/>
            <person name="Glavina del Rio T."/>
            <person name="Dalin E."/>
            <person name="Tice H."/>
            <person name="Bruce D."/>
            <person name="Goodwin L."/>
            <person name="Pitluck S."/>
            <person name="Peters L."/>
            <person name="Ovchinnikova G."/>
            <person name="Lu M."/>
            <person name="Kyrpides N."/>
            <person name="Mavromatis K."/>
            <person name="Ivanova N."/>
            <person name="Brettin T."/>
            <person name="Detter J.C."/>
            <person name="Han C."/>
            <person name="Larimer F."/>
            <person name="Land M."/>
            <person name="Hauser L."/>
            <person name="Markowitz V."/>
            <person name="Cheng J.-F."/>
            <person name="Hugenholtz P."/>
            <person name="Woyke T."/>
            <person name="Wu D."/>
            <person name="Spring S."/>
            <person name="Lang E."/>
            <person name="Kopitz M."/>
            <person name="Brambilla E."/>
            <person name="Klenk H.-P."/>
            <person name="Eisen J.A."/>
        </authorList>
    </citation>
    <scope>NUCLEOTIDE SEQUENCE [LARGE SCALE GENOMIC DNA]</scope>
    <source>
        <strain evidence="9">ATCC 23117 / DSM 6794 / NBRC 15988 / NCIMB 1366 / Sio-4</strain>
    </source>
</reference>
<keyword evidence="3 6" id="KW-0812">Transmembrane</keyword>
<dbReference type="GO" id="GO:0005886">
    <property type="term" value="C:plasma membrane"/>
    <property type="evidence" value="ECO:0007669"/>
    <property type="project" value="UniProtKB-SubCell"/>
</dbReference>
<evidence type="ECO:0000313" key="9">
    <source>
        <dbReference type="Proteomes" id="UP000006054"/>
    </source>
</evidence>
<dbReference type="EMBL" id="CP003345">
    <property type="protein sequence ID" value="AFM04964.1"/>
    <property type="molecule type" value="Genomic_DNA"/>
</dbReference>
<keyword evidence="2" id="KW-1003">Cell membrane</keyword>
<dbReference type="RefSeq" id="WP_014798401.1">
    <property type="nucleotide sequence ID" value="NC_018018.1"/>
</dbReference>
<dbReference type="OrthoDB" id="5772680at2"/>
<name>I4ALX9_BERLS</name>
<accession>I4ALX9</accession>
<dbReference type="eggNOG" id="COG1983">
    <property type="taxonomic scope" value="Bacteria"/>
</dbReference>
<evidence type="ECO:0000256" key="4">
    <source>
        <dbReference type="ARBA" id="ARBA00022989"/>
    </source>
</evidence>
<dbReference type="AlphaFoldDB" id="I4ALX9"/>
<evidence type="ECO:0000256" key="1">
    <source>
        <dbReference type="ARBA" id="ARBA00004162"/>
    </source>
</evidence>
<dbReference type="PANTHER" id="PTHR33885">
    <property type="entry name" value="PHAGE SHOCK PROTEIN C"/>
    <property type="match status" value="1"/>
</dbReference>
<evidence type="ECO:0000256" key="6">
    <source>
        <dbReference type="SAM" id="Phobius"/>
    </source>
</evidence>
<keyword evidence="5 6" id="KW-0472">Membrane</keyword>
<evidence type="ECO:0000256" key="5">
    <source>
        <dbReference type="ARBA" id="ARBA00023136"/>
    </source>
</evidence>
<sequence length="60" mass="6622">MKLLKSTYDSVFTGVCGGIAEAFGWDSNLIRIAFVLFTFFGVGSPILIYLILALVMPKEF</sequence>
<comment type="subcellular location">
    <subcellularLocation>
        <location evidence="1">Cell membrane</location>
        <topology evidence="1">Single-pass membrane protein</topology>
    </subcellularLocation>
</comment>
<evidence type="ECO:0000313" key="8">
    <source>
        <dbReference type="EMBL" id="AFM04964.1"/>
    </source>
</evidence>
<evidence type="ECO:0000256" key="2">
    <source>
        <dbReference type="ARBA" id="ARBA00022475"/>
    </source>
</evidence>
<protein>
    <submittedName>
        <fullName evidence="8">Putative stress-responsive transcriptional regulator</fullName>
    </submittedName>
</protein>
<feature type="domain" description="Phage shock protein PspC N-terminal" evidence="7">
    <location>
        <begin position="2"/>
        <end position="59"/>
    </location>
</feature>
<keyword evidence="4 6" id="KW-1133">Transmembrane helix</keyword>
<dbReference type="Pfam" id="PF04024">
    <property type="entry name" value="PspC"/>
    <property type="match status" value="1"/>
</dbReference>
<dbReference type="InterPro" id="IPR052027">
    <property type="entry name" value="PspC"/>
</dbReference>
<evidence type="ECO:0000256" key="3">
    <source>
        <dbReference type="ARBA" id="ARBA00022692"/>
    </source>
</evidence>
<organism evidence="8 9">
    <name type="scientific">Bernardetia litoralis (strain ATCC 23117 / DSM 6794 / NBRC 15988 / NCIMB 1366 / Fx l1 / Sio-4)</name>
    <name type="common">Flexibacter litoralis</name>
    <dbReference type="NCBI Taxonomy" id="880071"/>
    <lineage>
        <taxon>Bacteria</taxon>
        <taxon>Pseudomonadati</taxon>
        <taxon>Bacteroidota</taxon>
        <taxon>Cytophagia</taxon>
        <taxon>Cytophagales</taxon>
        <taxon>Bernardetiaceae</taxon>
        <taxon>Bernardetia</taxon>
    </lineage>
</organism>
<keyword evidence="9" id="KW-1185">Reference proteome</keyword>
<dbReference type="Proteomes" id="UP000006054">
    <property type="component" value="Chromosome"/>
</dbReference>
<dbReference type="STRING" id="880071.Fleli_2601"/>